<feature type="domain" description="PPC" evidence="8">
    <location>
        <begin position="96"/>
        <end position="231"/>
    </location>
</feature>
<dbReference type="GO" id="GO:0003680">
    <property type="term" value="F:minor groove of adenine-thymine-rich DNA binding"/>
    <property type="evidence" value="ECO:0007669"/>
    <property type="project" value="UniProtKB-UniRule"/>
</dbReference>
<dbReference type="Gramene" id="PSAT_LOCUS27086_t1">
    <property type="protein sequence ID" value="CAL5208391.1"/>
    <property type="gene ID" value="PSAT_LOCUS27086"/>
</dbReference>
<dbReference type="GO" id="GO:0045824">
    <property type="term" value="P:negative regulation of innate immune response"/>
    <property type="evidence" value="ECO:0007669"/>
    <property type="project" value="EnsemblPlants"/>
</dbReference>
<evidence type="ECO:0000256" key="3">
    <source>
        <dbReference type="ARBA" id="ARBA00023125"/>
    </source>
</evidence>
<evidence type="ECO:0000256" key="1">
    <source>
        <dbReference type="ARBA" id="ARBA00004123"/>
    </source>
</evidence>
<keyword evidence="2 6" id="KW-0805">Transcription regulation</keyword>
<dbReference type="SUPFAM" id="SSF117856">
    <property type="entry name" value="AF0104/ALDC/Ptd012-like"/>
    <property type="match status" value="1"/>
</dbReference>
<comment type="caution">
    <text evidence="9">The sequence shown here is derived from an EMBL/GenBank/DDBJ whole genome shotgun (WGS) entry which is preliminary data.</text>
</comment>
<dbReference type="PANTHER" id="PTHR31100">
    <property type="entry name" value="AT-HOOK MOTIF NUCLEAR-LOCALIZED PROTEIN 15"/>
    <property type="match status" value="1"/>
</dbReference>
<evidence type="ECO:0000256" key="5">
    <source>
        <dbReference type="ARBA" id="ARBA00023242"/>
    </source>
</evidence>
<dbReference type="Gene3D" id="3.30.1330.80">
    <property type="entry name" value="Hypothetical protein, similar to alpha- acetolactate decarboxylase, domain 2"/>
    <property type="match status" value="1"/>
</dbReference>
<dbReference type="GO" id="GO:0050832">
    <property type="term" value="P:defense response to fungus"/>
    <property type="evidence" value="ECO:0007669"/>
    <property type="project" value="EnsemblPlants"/>
</dbReference>
<evidence type="ECO:0000256" key="2">
    <source>
        <dbReference type="ARBA" id="ARBA00023015"/>
    </source>
</evidence>
<organism evidence="9 10">
    <name type="scientific">Pisum sativum</name>
    <name type="common">Garden pea</name>
    <name type="synonym">Lathyrus oleraceus</name>
    <dbReference type="NCBI Taxonomy" id="3888"/>
    <lineage>
        <taxon>Eukaryota</taxon>
        <taxon>Viridiplantae</taxon>
        <taxon>Streptophyta</taxon>
        <taxon>Embryophyta</taxon>
        <taxon>Tracheophyta</taxon>
        <taxon>Spermatophyta</taxon>
        <taxon>Magnoliopsida</taxon>
        <taxon>eudicotyledons</taxon>
        <taxon>Gunneridae</taxon>
        <taxon>Pentapetalae</taxon>
        <taxon>rosids</taxon>
        <taxon>fabids</taxon>
        <taxon>Fabales</taxon>
        <taxon>Fabaceae</taxon>
        <taxon>Papilionoideae</taxon>
        <taxon>50 kb inversion clade</taxon>
        <taxon>NPAAA clade</taxon>
        <taxon>Hologalegina</taxon>
        <taxon>IRL clade</taxon>
        <taxon>Fabeae</taxon>
        <taxon>Lathyrus</taxon>
    </lineage>
</organism>
<comment type="function">
    <text evidence="6">Transcription factor that specifically binds AT-rich DNA sequences related to the nuclear matrix attachment regions (MARs).</text>
</comment>
<dbReference type="Proteomes" id="UP001058974">
    <property type="component" value="Chromosome 6"/>
</dbReference>
<dbReference type="Gramene" id="Psat6g143000.1">
    <property type="protein sequence ID" value="Psat6g143000.1.cds1"/>
    <property type="gene ID" value="Psat6g143000"/>
</dbReference>
<dbReference type="PANTHER" id="PTHR31100:SF8">
    <property type="entry name" value="AT-HOOK MOTIF NUCLEAR-LOCALIZED PROTEIN 19"/>
    <property type="match status" value="1"/>
</dbReference>
<reference evidence="9 10" key="1">
    <citation type="journal article" date="2022" name="Nat. Genet.">
        <title>Improved pea reference genome and pan-genome highlight genomic features and evolutionary characteristics.</title>
        <authorList>
            <person name="Yang T."/>
            <person name="Liu R."/>
            <person name="Luo Y."/>
            <person name="Hu S."/>
            <person name="Wang D."/>
            <person name="Wang C."/>
            <person name="Pandey M.K."/>
            <person name="Ge S."/>
            <person name="Xu Q."/>
            <person name="Li N."/>
            <person name="Li G."/>
            <person name="Huang Y."/>
            <person name="Saxena R.K."/>
            <person name="Ji Y."/>
            <person name="Li M."/>
            <person name="Yan X."/>
            <person name="He Y."/>
            <person name="Liu Y."/>
            <person name="Wang X."/>
            <person name="Xiang C."/>
            <person name="Varshney R.K."/>
            <person name="Ding H."/>
            <person name="Gao S."/>
            <person name="Zong X."/>
        </authorList>
    </citation>
    <scope>NUCLEOTIDE SEQUENCE [LARGE SCALE GENOMIC DNA]</scope>
    <source>
        <strain evidence="9 10">cv. Zhongwan 6</strain>
    </source>
</reference>
<dbReference type="PIRSF" id="PIRSF016021">
    <property type="entry name" value="ESCAROLA"/>
    <property type="match status" value="1"/>
</dbReference>
<dbReference type="PROSITE" id="PS51742">
    <property type="entry name" value="PPC"/>
    <property type="match status" value="1"/>
</dbReference>
<evidence type="ECO:0000256" key="7">
    <source>
        <dbReference type="SAM" id="MobiDB-lite"/>
    </source>
</evidence>
<dbReference type="GO" id="GO:0003700">
    <property type="term" value="F:DNA-binding transcription factor activity"/>
    <property type="evidence" value="ECO:0007669"/>
    <property type="project" value="TreeGrafter"/>
</dbReference>
<dbReference type="Pfam" id="PF03479">
    <property type="entry name" value="PCC"/>
    <property type="match status" value="1"/>
</dbReference>
<feature type="region of interest" description="Disordered" evidence="7">
    <location>
        <begin position="221"/>
        <end position="260"/>
    </location>
</feature>
<evidence type="ECO:0000313" key="9">
    <source>
        <dbReference type="EMBL" id="KAI5398218.1"/>
    </source>
</evidence>
<dbReference type="GO" id="GO:0005634">
    <property type="term" value="C:nucleus"/>
    <property type="evidence" value="ECO:0007669"/>
    <property type="project" value="UniProtKB-SubCell"/>
</dbReference>
<keyword evidence="5 6" id="KW-0539">Nucleus</keyword>
<evidence type="ECO:0000259" key="8">
    <source>
        <dbReference type="PROSITE" id="PS51742"/>
    </source>
</evidence>
<proteinExistence type="predicted"/>
<dbReference type="Gramene" id="Psat06G0385200-T1">
    <property type="protein sequence ID" value="KAI5398218.1"/>
    <property type="gene ID" value="KIW84_063852"/>
</dbReference>
<keyword evidence="4 6" id="KW-0804">Transcription</keyword>
<name>A0A9D4W8Q0_PEA</name>
<dbReference type="AlphaFoldDB" id="A0A9D4W8Q0"/>
<evidence type="ECO:0000313" key="10">
    <source>
        <dbReference type="Proteomes" id="UP001058974"/>
    </source>
</evidence>
<dbReference type="FunFam" id="3.30.1330.80:FF:000001">
    <property type="entry name" value="AT-hook motif nuclear-localized protein"/>
    <property type="match status" value="1"/>
</dbReference>
<dbReference type="CDD" id="cd11378">
    <property type="entry name" value="DUF296"/>
    <property type="match status" value="1"/>
</dbReference>
<dbReference type="OrthoDB" id="1712967at2759"/>
<protein>
    <recommendedName>
        <fullName evidence="6">AT-hook motif nuclear-localized protein</fullName>
    </recommendedName>
</protein>
<accession>A0A9D4W8Q0</accession>
<keyword evidence="10" id="KW-1185">Reference proteome</keyword>
<dbReference type="InterPro" id="IPR005175">
    <property type="entry name" value="PPC_dom"/>
</dbReference>
<evidence type="ECO:0000256" key="4">
    <source>
        <dbReference type="ARBA" id="ARBA00023163"/>
    </source>
</evidence>
<gene>
    <name evidence="9" type="ORF">KIW84_063852</name>
</gene>
<feature type="region of interest" description="Disordered" evidence="7">
    <location>
        <begin position="1"/>
        <end position="95"/>
    </location>
</feature>
<keyword evidence="3 6" id="KW-0238">DNA-binding</keyword>
<comment type="subcellular location">
    <subcellularLocation>
        <location evidence="1 6">Nucleus</location>
    </subcellularLocation>
</comment>
<dbReference type="InterPro" id="IPR014476">
    <property type="entry name" value="AHL15-29"/>
</dbReference>
<evidence type="ECO:0000256" key="6">
    <source>
        <dbReference type="PIRNR" id="PIRNR016021"/>
    </source>
</evidence>
<feature type="compositionally biased region" description="Gly residues" evidence="7">
    <location>
        <begin position="230"/>
        <end position="242"/>
    </location>
</feature>
<sequence length="301" mass="30634">MANRWWTGPVGLGGMDNSVNSSPLVPKPDLGFSMNESAVTGVNNNNNNNEEDERENSDEQKGGAIETHNSTRRPRGRPSGSKNKPKPPIFITRDSPNALRSHVMEVASGTDIADSVVQFARKRQRGICILSASGTVVNVSLRQPTGPGAVVALPGRFDILSLTGSVLPGPSPPGATGLTIYLSGGQGQVVGGGVVGPLVAAGPVMLMAATFSNATYERLPVEDGDDQEGQQGGGGGGGGGGDESPPAGMGQLAGGSVGEGSSSIPVYNNVGGGLGVSNGQQLMNNHEAYNSPWGHGGRPPY</sequence>
<dbReference type="EMBL" id="JAMSHJ010000006">
    <property type="protein sequence ID" value="KAI5398218.1"/>
    <property type="molecule type" value="Genomic_DNA"/>
</dbReference>